<dbReference type="PRINTS" id="PR00344">
    <property type="entry name" value="BCTRLSENSOR"/>
</dbReference>
<evidence type="ECO:0000256" key="3">
    <source>
        <dbReference type="SAM" id="MobiDB-lite"/>
    </source>
</evidence>
<gene>
    <name evidence="5" type="ORF">L4923_22295</name>
</gene>
<name>A0ABS9QK00_9HYPH</name>
<dbReference type="InterPro" id="IPR004358">
    <property type="entry name" value="Sig_transdc_His_kin-like_C"/>
</dbReference>
<dbReference type="Pfam" id="PF02518">
    <property type="entry name" value="HATPase_c"/>
    <property type="match status" value="1"/>
</dbReference>
<dbReference type="InterPro" id="IPR036097">
    <property type="entry name" value="HisK_dim/P_sf"/>
</dbReference>
<feature type="domain" description="Histidine kinase" evidence="4">
    <location>
        <begin position="143"/>
        <end position="364"/>
    </location>
</feature>
<organism evidence="5 6">
    <name type="scientific">Mesorhizobium retamae</name>
    <dbReference type="NCBI Taxonomy" id="2912854"/>
    <lineage>
        <taxon>Bacteria</taxon>
        <taxon>Pseudomonadati</taxon>
        <taxon>Pseudomonadota</taxon>
        <taxon>Alphaproteobacteria</taxon>
        <taxon>Hyphomicrobiales</taxon>
        <taxon>Phyllobacteriaceae</taxon>
        <taxon>Mesorhizobium</taxon>
    </lineage>
</organism>
<dbReference type="Gene3D" id="1.10.287.130">
    <property type="match status" value="1"/>
</dbReference>
<feature type="region of interest" description="Disordered" evidence="3">
    <location>
        <begin position="1"/>
        <end position="35"/>
    </location>
</feature>
<keyword evidence="5" id="KW-0067">ATP-binding</keyword>
<accession>A0ABS9QK00</accession>
<dbReference type="InterPro" id="IPR035965">
    <property type="entry name" value="PAS-like_dom_sf"/>
</dbReference>
<keyword evidence="5" id="KW-0547">Nucleotide-binding</keyword>
<dbReference type="SMART" id="SM00387">
    <property type="entry name" value="HATPase_c"/>
    <property type="match status" value="1"/>
</dbReference>
<dbReference type="InterPro" id="IPR005467">
    <property type="entry name" value="His_kinase_dom"/>
</dbReference>
<protein>
    <recommendedName>
        <fullName evidence="2">histidine kinase</fullName>
        <ecNumber evidence="2">2.7.13.3</ecNumber>
    </recommendedName>
</protein>
<evidence type="ECO:0000256" key="2">
    <source>
        <dbReference type="ARBA" id="ARBA00012438"/>
    </source>
</evidence>
<proteinExistence type="predicted"/>
<evidence type="ECO:0000256" key="1">
    <source>
        <dbReference type="ARBA" id="ARBA00000085"/>
    </source>
</evidence>
<dbReference type="PANTHER" id="PTHR43065:SF49">
    <property type="entry name" value="HISTIDINE KINASE"/>
    <property type="match status" value="1"/>
</dbReference>
<dbReference type="SUPFAM" id="SSF47384">
    <property type="entry name" value="Homodimeric domain of signal transducing histidine kinase"/>
    <property type="match status" value="1"/>
</dbReference>
<evidence type="ECO:0000313" key="6">
    <source>
        <dbReference type="Proteomes" id="UP001201701"/>
    </source>
</evidence>
<dbReference type="EMBL" id="JAKREW010000029">
    <property type="protein sequence ID" value="MCG7507773.1"/>
    <property type="molecule type" value="Genomic_DNA"/>
</dbReference>
<reference evidence="5 6" key="1">
    <citation type="submission" date="2022-02" db="EMBL/GenBank/DDBJ databases">
        <title>Draft genome sequence of Mezorhizobium retamae strain IRAMC:0171 isolated from Retama raetam nodules.</title>
        <authorList>
            <person name="Bengaied R."/>
            <person name="Sbissi I."/>
            <person name="Huber K."/>
            <person name="Ghodbane F."/>
            <person name="Nouioui I."/>
            <person name="Tarhouni M."/>
            <person name="Gtari M."/>
        </authorList>
    </citation>
    <scope>NUCLEOTIDE SEQUENCE [LARGE SCALE GENOMIC DNA]</scope>
    <source>
        <strain evidence="5 6">IRAMC:0171</strain>
    </source>
</reference>
<sequence length="365" mass="39329">MKIVGGDYHATSASPGSSLPGFRRPRGRDRSAHRDTSDALLVVDANGVILSANAVASRMFDRQPDDLLQAVFGHPLTNATRTEIVIHNPTRGGISAELHTSETVWRDRPATLVRLRDVSRRKVKEARQRRARKLEATGRLAASVAHDFNNLIAILESGLRVLQRRLGDTADPAVAALIEEMLGRTHNGTALAQRLLFFARGQSLGPEILDPNERILSLADLLGQTLGKGIEIKTELDRSVGKLRLDADQLDIAILNLAINARDAMAGNGMLFITTVGNVRQPVGDKGDVAPFIRISVTDTGCGMTGEVLAQVMEPFFTTKGPEQGTGLGLSQVYDFTRQSGGHVQIESQLGIGTTVHLFLPSSVG</sequence>
<dbReference type="InterPro" id="IPR036890">
    <property type="entry name" value="HATPase_C_sf"/>
</dbReference>
<dbReference type="RefSeq" id="WP_239369266.1">
    <property type="nucleotide sequence ID" value="NZ_JAKREW010000029.1"/>
</dbReference>
<dbReference type="PROSITE" id="PS50109">
    <property type="entry name" value="HIS_KIN"/>
    <property type="match status" value="1"/>
</dbReference>
<keyword evidence="6" id="KW-1185">Reference proteome</keyword>
<comment type="caution">
    <text evidence="5">The sequence shown here is derived from an EMBL/GenBank/DDBJ whole genome shotgun (WGS) entry which is preliminary data.</text>
</comment>
<dbReference type="GO" id="GO:0005524">
    <property type="term" value="F:ATP binding"/>
    <property type="evidence" value="ECO:0007669"/>
    <property type="project" value="UniProtKB-KW"/>
</dbReference>
<evidence type="ECO:0000313" key="5">
    <source>
        <dbReference type="EMBL" id="MCG7507773.1"/>
    </source>
</evidence>
<comment type="catalytic activity">
    <reaction evidence="1">
        <text>ATP + protein L-histidine = ADP + protein N-phospho-L-histidine.</text>
        <dbReference type="EC" id="2.7.13.3"/>
    </reaction>
</comment>
<dbReference type="InterPro" id="IPR003594">
    <property type="entry name" value="HATPase_dom"/>
</dbReference>
<dbReference type="SUPFAM" id="SSF55785">
    <property type="entry name" value="PYP-like sensor domain (PAS domain)"/>
    <property type="match status" value="1"/>
</dbReference>
<dbReference type="EC" id="2.7.13.3" evidence="2"/>
<evidence type="ECO:0000259" key="4">
    <source>
        <dbReference type="PROSITE" id="PS50109"/>
    </source>
</evidence>
<dbReference type="SUPFAM" id="SSF55874">
    <property type="entry name" value="ATPase domain of HSP90 chaperone/DNA topoisomerase II/histidine kinase"/>
    <property type="match status" value="1"/>
</dbReference>
<dbReference type="Gene3D" id="3.30.565.10">
    <property type="entry name" value="Histidine kinase-like ATPase, C-terminal domain"/>
    <property type="match status" value="1"/>
</dbReference>
<dbReference type="Proteomes" id="UP001201701">
    <property type="component" value="Unassembled WGS sequence"/>
</dbReference>
<dbReference type="PANTHER" id="PTHR43065">
    <property type="entry name" value="SENSOR HISTIDINE KINASE"/>
    <property type="match status" value="1"/>
</dbReference>